<protein>
    <submittedName>
        <fullName evidence="1">Uncharacterized protein</fullName>
    </submittedName>
</protein>
<dbReference type="Proteomes" id="UP000249057">
    <property type="component" value="Unassembled WGS sequence"/>
</dbReference>
<dbReference type="EMBL" id="KZ825388">
    <property type="protein sequence ID" value="RAH41417.1"/>
    <property type="molecule type" value="Genomic_DNA"/>
</dbReference>
<name>A0ACD1FWU2_9EURO</name>
<proteinExistence type="predicted"/>
<organism evidence="1 2">
    <name type="scientific">Aspergillus brunneoviolaceus CBS 621.78</name>
    <dbReference type="NCBI Taxonomy" id="1450534"/>
    <lineage>
        <taxon>Eukaryota</taxon>
        <taxon>Fungi</taxon>
        <taxon>Dikarya</taxon>
        <taxon>Ascomycota</taxon>
        <taxon>Pezizomycotina</taxon>
        <taxon>Eurotiomycetes</taxon>
        <taxon>Eurotiomycetidae</taxon>
        <taxon>Eurotiales</taxon>
        <taxon>Aspergillaceae</taxon>
        <taxon>Aspergillus</taxon>
        <taxon>Aspergillus subgen. Circumdati</taxon>
    </lineage>
</organism>
<accession>A0ACD1FWU2</accession>
<sequence>MKRRPLPVSLATSFLFSSLSLVSYQVGTYYNLSQSSRSDNSFEFRLLQVDLKSSRYQRPPACSDQPEHDLLPVEAKQHHLFGLFVCRFCHGLGTAFAGSSS</sequence>
<evidence type="ECO:0000313" key="1">
    <source>
        <dbReference type="EMBL" id="RAH41417.1"/>
    </source>
</evidence>
<gene>
    <name evidence="1" type="ORF">BO95DRAFT_446959</name>
</gene>
<keyword evidence="2" id="KW-1185">Reference proteome</keyword>
<evidence type="ECO:0000313" key="2">
    <source>
        <dbReference type="Proteomes" id="UP000249057"/>
    </source>
</evidence>
<reference evidence="1" key="1">
    <citation type="submission" date="2018-02" db="EMBL/GenBank/DDBJ databases">
        <title>The genomes of Aspergillus section Nigri reveals drivers in fungal speciation.</title>
        <authorList>
            <consortium name="DOE Joint Genome Institute"/>
            <person name="Vesth T.C."/>
            <person name="Nybo J."/>
            <person name="Theobald S."/>
            <person name="Brandl J."/>
            <person name="Frisvad J.C."/>
            <person name="Nielsen K.F."/>
            <person name="Lyhne E.K."/>
            <person name="Kogle M.E."/>
            <person name="Kuo A."/>
            <person name="Riley R."/>
            <person name="Clum A."/>
            <person name="Nolan M."/>
            <person name="Lipzen A."/>
            <person name="Salamov A."/>
            <person name="Henrissat B."/>
            <person name="Wiebenga A."/>
            <person name="De vries R.P."/>
            <person name="Grigoriev I.V."/>
            <person name="Mortensen U.H."/>
            <person name="Andersen M.R."/>
            <person name="Baker S.E."/>
        </authorList>
    </citation>
    <scope>NUCLEOTIDE SEQUENCE</scope>
    <source>
        <strain evidence="1">CBS 621.78</strain>
    </source>
</reference>